<protein>
    <submittedName>
        <fullName evidence="1">Uncharacterized protein</fullName>
    </submittedName>
</protein>
<accession>A0ABR3LV76</accession>
<name>A0ABR3LV76_9TELE</name>
<keyword evidence="2" id="KW-1185">Reference proteome</keyword>
<comment type="caution">
    <text evidence="1">The sequence shown here is derived from an EMBL/GenBank/DDBJ whole genome shotgun (WGS) entry which is preliminary data.</text>
</comment>
<proteinExistence type="predicted"/>
<gene>
    <name evidence="1" type="ORF">QQF64_013972</name>
</gene>
<evidence type="ECO:0000313" key="1">
    <source>
        <dbReference type="EMBL" id="KAL1255911.1"/>
    </source>
</evidence>
<dbReference type="EMBL" id="JAYMGO010000019">
    <property type="protein sequence ID" value="KAL1255911.1"/>
    <property type="molecule type" value="Genomic_DNA"/>
</dbReference>
<evidence type="ECO:0000313" key="2">
    <source>
        <dbReference type="Proteomes" id="UP001558613"/>
    </source>
</evidence>
<sequence length="66" mass="6813">MGSASTVALFIRASPKAGSDMFGNCIHGVQRSLAAAQQKRRSSYSVDTQSAAYASLCEVITEGGAT</sequence>
<organism evidence="1 2">
    <name type="scientific">Cirrhinus molitorella</name>
    <name type="common">mud carp</name>
    <dbReference type="NCBI Taxonomy" id="172907"/>
    <lineage>
        <taxon>Eukaryota</taxon>
        <taxon>Metazoa</taxon>
        <taxon>Chordata</taxon>
        <taxon>Craniata</taxon>
        <taxon>Vertebrata</taxon>
        <taxon>Euteleostomi</taxon>
        <taxon>Actinopterygii</taxon>
        <taxon>Neopterygii</taxon>
        <taxon>Teleostei</taxon>
        <taxon>Ostariophysi</taxon>
        <taxon>Cypriniformes</taxon>
        <taxon>Cyprinidae</taxon>
        <taxon>Labeoninae</taxon>
        <taxon>Labeonini</taxon>
        <taxon>Cirrhinus</taxon>
    </lineage>
</organism>
<dbReference type="Proteomes" id="UP001558613">
    <property type="component" value="Unassembled WGS sequence"/>
</dbReference>
<reference evidence="1 2" key="1">
    <citation type="submission" date="2023-09" db="EMBL/GenBank/DDBJ databases">
        <authorList>
            <person name="Wang M."/>
        </authorList>
    </citation>
    <scope>NUCLEOTIDE SEQUENCE [LARGE SCALE GENOMIC DNA]</scope>
    <source>
        <strain evidence="1">GT-2023</strain>
        <tissue evidence="1">Liver</tissue>
    </source>
</reference>